<sequence>MTRLRVAVATLVLVVFAVLGGQATAHATPTEQYPIDPAAQAASQVYPGPPVSARSRSATAAAFVSVPSNYVYDTNLVPVARHDYCTSSPDSYFAADFRGPCARHDLCYDRADTAGTDYTACNSALRTDLKTNCAYAYGSGTALTTCKATADVYWAAVTATHL</sequence>
<dbReference type="InterPro" id="IPR036444">
    <property type="entry name" value="PLipase_A2_dom_sf"/>
</dbReference>
<gene>
    <name evidence="2" type="ORF">SAMN05445060_3455</name>
</gene>
<dbReference type="SUPFAM" id="SSF48619">
    <property type="entry name" value="Phospholipase A2, PLA2"/>
    <property type="match status" value="1"/>
</dbReference>
<dbReference type="InterPro" id="IPR015141">
    <property type="entry name" value="PLipase_A2_prok/fun"/>
</dbReference>
<reference evidence="2 3" key="1">
    <citation type="submission" date="2017-01" db="EMBL/GenBank/DDBJ databases">
        <authorList>
            <person name="Mah S.A."/>
            <person name="Swanson W.J."/>
            <person name="Moy G.W."/>
            <person name="Vacquier V.D."/>
        </authorList>
    </citation>
    <scope>NUCLEOTIDE SEQUENCE [LARGE SCALE GENOMIC DNA]</scope>
    <source>
        <strain evidence="2 3">CPCC 203464</strain>
    </source>
</reference>
<dbReference type="AlphaFoldDB" id="A0A1N7H3D2"/>
<evidence type="ECO:0000313" key="3">
    <source>
        <dbReference type="Proteomes" id="UP000186218"/>
    </source>
</evidence>
<dbReference type="Gene3D" id="1.20.90.10">
    <property type="entry name" value="Phospholipase A2 domain"/>
    <property type="match status" value="1"/>
</dbReference>
<dbReference type="GO" id="GO:0050482">
    <property type="term" value="P:arachidonate secretion"/>
    <property type="evidence" value="ECO:0007669"/>
    <property type="project" value="InterPro"/>
</dbReference>
<dbReference type="Proteomes" id="UP000186218">
    <property type="component" value="Unassembled WGS sequence"/>
</dbReference>
<evidence type="ECO:0000313" key="2">
    <source>
        <dbReference type="EMBL" id="SIS19270.1"/>
    </source>
</evidence>
<proteinExistence type="predicted"/>
<dbReference type="GO" id="GO:0006644">
    <property type="term" value="P:phospholipid metabolic process"/>
    <property type="evidence" value="ECO:0007669"/>
    <property type="project" value="InterPro"/>
</dbReference>
<feature type="chain" id="PRO_5012704060" evidence="1">
    <location>
        <begin position="28"/>
        <end position="162"/>
    </location>
</feature>
<organism evidence="2 3">
    <name type="scientific">Williamsia sterculiae</name>
    <dbReference type="NCBI Taxonomy" id="1344003"/>
    <lineage>
        <taxon>Bacteria</taxon>
        <taxon>Bacillati</taxon>
        <taxon>Actinomycetota</taxon>
        <taxon>Actinomycetes</taxon>
        <taxon>Mycobacteriales</taxon>
        <taxon>Nocardiaceae</taxon>
        <taxon>Williamsia</taxon>
    </lineage>
</organism>
<evidence type="ECO:0000256" key="1">
    <source>
        <dbReference type="SAM" id="SignalP"/>
    </source>
</evidence>
<dbReference type="RefSeq" id="WP_076482017.1">
    <property type="nucleotide sequence ID" value="NZ_FTNT01000011.1"/>
</dbReference>
<dbReference type="OrthoDB" id="514320at2"/>
<protein>
    <submittedName>
        <fullName evidence="2">Phospholipase A2</fullName>
    </submittedName>
</protein>
<keyword evidence="3" id="KW-1185">Reference proteome</keyword>
<name>A0A1N7H3D2_9NOCA</name>
<dbReference type="Pfam" id="PF09056">
    <property type="entry name" value="Phospholip_A2_3"/>
    <property type="match status" value="1"/>
</dbReference>
<keyword evidence="1" id="KW-0732">Signal</keyword>
<accession>A0A1N7H3D2</accession>
<dbReference type="GO" id="GO:0004623">
    <property type="term" value="F:phospholipase A2 activity"/>
    <property type="evidence" value="ECO:0007669"/>
    <property type="project" value="InterPro"/>
</dbReference>
<feature type="signal peptide" evidence="1">
    <location>
        <begin position="1"/>
        <end position="27"/>
    </location>
</feature>
<dbReference type="EMBL" id="FTNT01000011">
    <property type="protein sequence ID" value="SIS19270.1"/>
    <property type="molecule type" value="Genomic_DNA"/>
</dbReference>